<comment type="caution">
    <text evidence="1">The sequence shown here is derived from an EMBL/GenBank/DDBJ whole genome shotgun (WGS) entry which is preliminary data.</text>
</comment>
<dbReference type="Proteomes" id="UP000830395">
    <property type="component" value="Chromosome 14"/>
</dbReference>
<protein>
    <submittedName>
        <fullName evidence="1">Uncharacterized protein</fullName>
    </submittedName>
</protein>
<reference evidence="1" key="1">
    <citation type="submission" date="2020-02" db="EMBL/GenBank/DDBJ databases">
        <title>Genome sequencing of the panga catfish, Pangasius djambal.</title>
        <authorList>
            <person name="Wen M."/>
            <person name="Zahm M."/>
            <person name="Roques C."/>
            <person name="Cabau C."/>
            <person name="Klopp C."/>
            <person name="Donnadieu C."/>
            <person name="Jouanno E."/>
            <person name="Avarre J.-C."/>
            <person name="Campet M."/>
            <person name="Ha T."/>
            <person name="Dugue R."/>
            <person name="Lampietro C."/>
            <person name="Louis A."/>
            <person name="Herpin A."/>
            <person name="Echchiki A."/>
            <person name="Berthelot C."/>
            <person name="Parey E."/>
            <person name="Roest-Crollius H."/>
            <person name="Braasch I."/>
            <person name="Postlethwait J.H."/>
            <person name="Bobe J."/>
            <person name="Montfort J."/>
            <person name="Bouchez O."/>
            <person name="Begum T."/>
            <person name="Schartl M."/>
            <person name="Gustiano R."/>
            <person name="Guiguen Y."/>
        </authorList>
    </citation>
    <scope>NUCLEOTIDE SEQUENCE</scope>
    <source>
        <strain evidence="1">Pdj_M5554</strain>
    </source>
</reference>
<accession>A0ACC5YVU1</accession>
<evidence type="ECO:0000313" key="1">
    <source>
        <dbReference type="EMBL" id="MCJ8739945.1"/>
    </source>
</evidence>
<gene>
    <name evidence="1" type="ORF">PDJAM_G00053250</name>
</gene>
<sequence>MIDLSYLTEEEQEAIMAVLKRDAELKKAEEERIKTASGHLQKQGPEEGKLKYITGEWFYEAKSQRHQDRIHGSDIIMASMKQKKPMTVEFLTQSWREQPSKTNNDLMTPRPKSTDSLKESNRRPAETQQERVNRQRHNPFNNVPIDLDFDLTNGASAPEIKNPPEVLPSLETHEGSEIETKDKVFDILQETTPRQKPVPKKRTKLYKLQNPGADSTSSVSTQSVSTSSSVSTQGVSTGSSTKSPVSTQSMSTSSDSRSTPSTQSMSTNSEISSLPPKGILKHSSSSSSDDSNIKSKLPQPLRSLSMVSTKTGPEQILEENAITQERTEESSFNLKDKEPLKPTSPLMPTFPKSRLPVRSSLLLNNPTQTAQEKPKIQPRLSLSSSTQSNDEQKTTDVLHTKQKCENSVNWSTSAEPEKQNRADGIMKEPLSIPRTKARSPFESLLAKPLNESTTPQISAKNLEKEDSKTSKREHEKTEEKGDLPLSITAQPVYEANPTNASDKTDASLLPLESDQRPHPFNIKKNRDTNMKTEDCKDPLMVNSHSPKASEEQGHSIAKVLEWFSRSSDSSDKLDCDDIIQDTEDDIKIEDIDFEDEINSRPKPENNVYLIIPRQRDGNAAMMNDVFLKERDLAVELNLDKKEPSINSHGVQELIVQTKPLSAEALSAMDSSTIFSHRLPQDTTNRLLDPEKTCPKEKVLETVSKKEESRNADRTGIPDSKPTQHELDLEESQPPKIANLRSLWDRGATEAPRTLSKPNINSEKESLDQNIVVRKVIEYEEEPTEVDISPKYSALENKEQSHVKDVSNIDEIQSDNITYEHLNNKEASVRDKAKDMQAPVSNINQVKGIMTLSTTSDKDFTKVLGQKSSSSLDFGLQMGDQSNGNVGGNVNSSEEGPTTAAVLDPDQKVKTEEKESQLKPPPSSDVHSQQQNPAPLAKQSEQQQDNRAERIKELKSFWEREKLQSKIYMKSAANSSVTSTKLNKRFTKSEYDLRSIGTESEAETAHFTVLPLRDRMEKTVTGEGMNRLQFKMLRDFWAGASQQSSNFENKTQNPLSQEVKHTKTHKEVTQLELVDAKNSWNQNVFPDQSDKGFGNDSGNAMPPKTDRGLQSSSLKEKTVVKHPDTGTTANLYISPTEPDVLRSSYCPQPQSGSQLFPKDTASPKTPGMLNKESQQQTGSSGKGALNGRGNSLRRATSMFAINMEDQDQDLLLQSKKVSDTVLPQLGKTTESTVLPSIKTPEANLQVKKSPEITKSKHKATERSTSEDSDSQPLARSFVPRDYQHYLGITENKGKYVSPEGTEQMSELVCTSFQTDGTVRCFPEQADTPLDSAELCTRRGSLGLQPSAHANEDVNPKTLNRVDSFSGASANFSEASLVQEVLRRAATRPICHKSLEDITAVPRQSRKNKHVDDFIPGSYAISSTPSPSSSSFSDKERLRKISKSVPSFLENENDGDESDSECSSHSGKHWKNSSPQAKLSSNSRMATVSSMSGSIMSISSSDFANVEVQGTIQFSINYVQKLREFHIFVVQCQNLAAVDVKKNRSDPYVKSYLIPDNANLGKRKTSVKKKTLNPTYNEILRYRVRMEYLKTQILNLSVWHNDTFGRNSFLGETEIDLSNWDFGNPRINCLSLKPRTTSSILPTDDRGEMRLSIRFLPHISQSKSVLGSGEIHIWVRDCKNLPPIRGVTINPYVKCYVLPDTSKKSCQKTRLLKRTASPVFNHTMVYDGFRTEDLKEACVELTVWDRDRLADHLVGGLRLGLGTGQSYGAKVDWMDSTAKEVALWQRMMDSPNEWVEDVLPLRMVTAAKNTRK</sequence>
<dbReference type="EMBL" id="CM040988">
    <property type="protein sequence ID" value="MCJ8739945.1"/>
    <property type="molecule type" value="Genomic_DNA"/>
</dbReference>
<keyword evidence="2" id="KW-1185">Reference proteome</keyword>
<proteinExistence type="predicted"/>
<organism evidence="1 2">
    <name type="scientific">Pangasius djambal</name>
    <dbReference type="NCBI Taxonomy" id="1691987"/>
    <lineage>
        <taxon>Eukaryota</taxon>
        <taxon>Metazoa</taxon>
        <taxon>Chordata</taxon>
        <taxon>Craniata</taxon>
        <taxon>Vertebrata</taxon>
        <taxon>Euteleostomi</taxon>
        <taxon>Actinopterygii</taxon>
        <taxon>Neopterygii</taxon>
        <taxon>Teleostei</taxon>
        <taxon>Ostariophysi</taxon>
        <taxon>Siluriformes</taxon>
        <taxon>Pangasiidae</taxon>
        <taxon>Pangasius</taxon>
    </lineage>
</organism>
<name>A0ACC5YVU1_9TELE</name>
<evidence type="ECO:0000313" key="2">
    <source>
        <dbReference type="Proteomes" id="UP000830395"/>
    </source>
</evidence>